<protein>
    <submittedName>
        <fullName evidence="1">Uncharacterized protein</fullName>
    </submittedName>
</protein>
<dbReference type="Proteomes" id="UP000676336">
    <property type="component" value="Unassembled WGS sequence"/>
</dbReference>
<evidence type="ECO:0000313" key="2">
    <source>
        <dbReference type="Proteomes" id="UP000676336"/>
    </source>
</evidence>
<comment type="caution">
    <text evidence="1">The sequence shown here is derived from an EMBL/GenBank/DDBJ whole genome shotgun (WGS) entry which is preliminary data.</text>
</comment>
<gene>
    <name evidence="1" type="ORF">SMN809_LOCUS57844</name>
</gene>
<dbReference type="Gene3D" id="2.60.260.20">
    <property type="entry name" value="Urease metallochaperone UreE, N-terminal domain"/>
    <property type="match status" value="1"/>
</dbReference>
<evidence type="ECO:0000313" key="1">
    <source>
        <dbReference type="EMBL" id="CAF5025505.1"/>
    </source>
</evidence>
<proteinExistence type="predicted"/>
<dbReference type="SUPFAM" id="SSF49493">
    <property type="entry name" value="HSP40/DnaJ peptide-binding domain"/>
    <property type="match status" value="1"/>
</dbReference>
<dbReference type="AlphaFoldDB" id="A0A8S3DSI6"/>
<dbReference type="InterPro" id="IPR008971">
    <property type="entry name" value="HSP40/DnaJ_pept-bd"/>
</dbReference>
<dbReference type="EMBL" id="CAJOBI010214181">
    <property type="protein sequence ID" value="CAF5025505.1"/>
    <property type="molecule type" value="Genomic_DNA"/>
</dbReference>
<sequence length="56" mass="6009">IGKGVKRLNGQGTGDHHVHVKIKIPSRLTPEQKALMLSFAELDKDKDGTVNGSSKA</sequence>
<organism evidence="1 2">
    <name type="scientific">Rotaria magnacalcarata</name>
    <dbReference type="NCBI Taxonomy" id="392030"/>
    <lineage>
        <taxon>Eukaryota</taxon>
        <taxon>Metazoa</taxon>
        <taxon>Spiralia</taxon>
        <taxon>Gnathifera</taxon>
        <taxon>Rotifera</taxon>
        <taxon>Eurotatoria</taxon>
        <taxon>Bdelloidea</taxon>
        <taxon>Philodinida</taxon>
        <taxon>Philodinidae</taxon>
        <taxon>Rotaria</taxon>
    </lineage>
</organism>
<dbReference type="GO" id="GO:0051082">
    <property type="term" value="F:unfolded protein binding"/>
    <property type="evidence" value="ECO:0007669"/>
    <property type="project" value="InterPro"/>
</dbReference>
<name>A0A8S3DSI6_9BILA</name>
<reference evidence="1" key="1">
    <citation type="submission" date="2021-02" db="EMBL/GenBank/DDBJ databases">
        <authorList>
            <person name="Nowell W R."/>
        </authorList>
    </citation>
    <scope>NUCLEOTIDE SEQUENCE</scope>
</reference>
<accession>A0A8S3DSI6</accession>
<dbReference type="GO" id="GO:0006457">
    <property type="term" value="P:protein folding"/>
    <property type="evidence" value="ECO:0007669"/>
    <property type="project" value="InterPro"/>
</dbReference>
<feature type="non-terminal residue" evidence="1">
    <location>
        <position position="1"/>
    </location>
</feature>
<feature type="non-terminal residue" evidence="1">
    <location>
        <position position="56"/>
    </location>
</feature>